<comment type="caution">
    <text evidence="2">The sequence shown here is derived from an EMBL/GenBank/DDBJ whole genome shotgun (WGS) entry which is preliminary data.</text>
</comment>
<feature type="region of interest" description="Disordered" evidence="1">
    <location>
        <begin position="36"/>
        <end position="111"/>
    </location>
</feature>
<organism evidence="2 3">
    <name type="scientific">Folsomia candida</name>
    <name type="common">Springtail</name>
    <dbReference type="NCBI Taxonomy" id="158441"/>
    <lineage>
        <taxon>Eukaryota</taxon>
        <taxon>Metazoa</taxon>
        <taxon>Ecdysozoa</taxon>
        <taxon>Arthropoda</taxon>
        <taxon>Hexapoda</taxon>
        <taxon>Collembola</taxon>
        <taxon>Entomobryomorpha</taxon>
        <taxon>Isotomoidea</taxon>
        <taxon>Isotomidae</taxon>
        <taxon>Proisotominae</taxon>
        <taxon>Folsomia</taxon>
    </lineage>
</organism>
<gene>
    <name evidence="2" type="ORF">Fcan01_17506</name>
</gene>
<feature type="compositionally biased region" description="Basic residues" evidence="1">
    <location>
        <begin position="51"/>
        <end position="111"/>
    </location>
</feature>
<accession>A0A226DTX0</accession>
<reference evidence="2 3" key="1">
    <citation type="submission" date="2015-12" db="EMBL/GenBank/DDBJ databases">
        <title>The genome of Folsomia candida.</title>
        <authorList>
            <person name="Faddeeva A."/>
            <person name="Derks M.F."/>
            <person name="Anvar Y."/>
            <person name="Smit S."/>
            <person name="Van Straalen N."/>
            <person name="Roelofs D."/>
        </authorList>
    </citation>
    <scope>NUCLEOTIDE SEQUENCE [LARGE SCALE GENOMIC DNA]</scope>
    <source>
        <strain evidence="2 3">VU population</strain>
        <tissue evidence="2">Whole body</tissue>
    </source>
</reference>
<evidence type="ECO:0000313" key="2">
    <source>
        <dbReference type="EMBL" id="OXA48147.1"/>
    </source>
</evidence>
<dbReference type="EMBL" id="LNIX01000012">
    <property type="protein sequence ID" value="OXA48147.1"/>
    <property type="molecule type" value="Genomic_DNA"/>
</dbReference>
<keyword evidence="3" id="KW-1185">Reference proteome</keyword>
<dbReference type="Proteomes" id="UP000198287">
    <property type="component" value="Unassembled WGS sequence"/>
</dbReference>
<sequence length="235" mass="27697">MKTHNLAVLIFLVGINFSGAYRILKISWGWPEHEVDHHHHHDDHHDDHDDHHHHHHPPPGHHHHHHHDKGHHHHHHHKGPHHHHHPKGHHHHHHAKGHHHGWGKGWSKPKQKVIHREHIHKIHTHVHHIHKHNLYKHTIHKHNQHKHILNIVKAPEQIVHSYNQEVVKVVPTEEEVVKKIPVHHEQYQVFTTEEQAAPQVIDHGHKHSHYDGTIQAAVVGGGWAPEEVEYAGWSS</sequence>
<feature type="compositionally biased region" description="Basic and acidic residues" evidence="1">
    <location>
        <begin position="36"/>
        <end position="50"/>
    </location>
</feature>
<dbReference type="AlphaFoldDB" id="A0A226DTX0"/>
<evidence type="ECO:0000313" key="3">
    <source>
        <dbReference type="Proteomes" id="UP000198287"/>
    </source>
</evidence>
<evidence type="ECO:0000256" key="1">
    <source>
        <dbReference type="SAM" id="MobiDB-lite"/>
    </source>
</evidence>
<proteinExistence type="predicted"/>
<name>A0A226DTX0_FOLCA</name>
<protein>
    <submittedName>
        <fullName evidence="2">Uncharacterized protein</fullName>
    </submittedName>
</protein>